<name>A0A7W9UPQ6_9ACTN</name>
<proteinExistence type="predicted"/>
<gene>
    <name evidence="1" type="ORF">FHS34_002084</name>
</gene>
<evidence type="ECO:0000313" key="2">
    <source>
        <dbReference type="Proteomes" id="UP000585836"/>
    </source>
</evidence>
<dbReference type="Proteomes" id="UP000585836">
    <property type="component" value="Unassembled WGS sequence"/>
</dbReference>
<dbReference type="AlphaFoldDB" id="A0A7W9UPQ6"/>
<dbReference type="EMBL" id="JACHJK010000003">
    <property type="protein sequence ID" value="MBB5926628.1"/>
    <property type="molecule type" value="Genomic_DNA"/>
</dbReference>
<keyword evidence="2" id="KW-1185">Reference proteome</keyword>
<evidence type="ECO:0000313" key="1">
    <source>
        <dbReference type="EMBL" id="MBB5926628.1"/>
    </source>
</evidence>
<reference evidence="1 2" key="1">
    <citation type="submission" date="2020-08" db="EMBL/GenBank/DDBJ databases">
        <title>Genomic Encyclopedia of Type Strains, Phase III (KMG-III): the genomes of soil and plant-associated and newly described type strains.</title>
        <authorList>
            <person name="Whitman W."/>
        </authorList>
    </citation>
    <scope>NUCLEOTIDE SEQUENCE [LARGE SCALE GENOMIC DNA]</scope>
    <source>
        <strain evidence="1 2">CECT 3313</strain>
    </source>
</reference>
<organism evidence="1 2">
    <name type="scientific">Streptomyces echinatus</name>
    <dbReference type="NCBI Taxonomy" id="67293"/>
    <lineage>
        <taxon>Bacteria</taxon>
        <taxon>Bacillati</taxon>
        <taxon>Actinomycetota</taxon>
        <taxon>Actinomycetes</taxon>
        <taxon>Kitasatosporales</taxon>
        <taxon>Streptomycetaceae</taxon>
        <taxon>Streptomyces</taxon>
    </lineage>
</organism>
<accession>A0A7W9UPQ6</accession>
<dbReference type="RefSeq" id="WP_225817329.1">
    <property type="nucleotide sequence ID" value="NZ_BAAAWF010000034.1"/>
</dbReference>
<sequence length="59" mass="6236">MPTGRRVPSRPLPGDDPAAYVAAGLATAPTRYRATAHHTLRATARDGDHAEGGRAQEWG</sequence>
<protein>
    <submittedName>
        <fullName evidence="1">Uncharacterized protein</fullName>
    </submittedName>
</protein>
<comment type="caution">
    <text evidence="1">The sequence shown here is derived from an EMBL/GenBank/DDBJ whole genome shotgun (WGS) entry which is preliminary data.</text>
</comment>